<dbReference type="EMBL" id="CP012900">
    <property type="protein sequence ID" value="ALJ28343.1"/>
    <property type="molecule type" value="Genomic_DNA"/>
</dbReference>
<dbReference type="PANTHER" id="PTHR43685">
    <property type="entry name" value="GLYCOSYLTRANSFERASE"/>
    <property type="match status" value="1"/>
</dbReference>
<organism evidence="2 3">
    <name type="scientific">Stenotrophomonas acidaminiphila</name>
    <dbReference type="NCBI Taxonomy" id="128780"/>
    <lineage>
        <taxon>Bacteria</taxon>
        <taxon>Pseudomonadati</taxon>
        <taxon>Pseudomonadota</taxon>
        <taxon>Gammaproteobacteria</taxon>
        <taxon>Lysobacterales</taxon>
        <taxon>Lysobacteraceae</taxon>
        <taxon>Stenotrophomonas</taxon>
    </lineage>
</organism>
<dbReference type="InterPro" id="IPR050834">
    <property type="entry name" value="Glycosyltransf_2"/>
</dbReference>
<gene>
    <name evidence="2" type="ORF">AOT14_19660</name>
</gene>
<dbReference type="Gene3D" id="3.90.550.10">
    <property type="entry name" value="Spore Coat Polysaccharide Biosynthesis Protein SpsA, Chain A"/>
    <property type="match status" value="2"/>
</dbReference>
<dbReference type="CDD" id="cd00761">
    <property type="entry name" value="Glyco_tranf_GTA_type"/>
    <property type="match status" value="1"/>
</dbReference>
<evidence type="ECO:0000313" key="3">
    <source>
        <dbReference type="Proteomes" id="UP000061010"/>
    </source>
</evidence>
<dbReference type="Pfam" id="PF00535">
    <property type="entry name" value="Glycos_transf_2"/>
    <property type="match status" value="2"/>
</dbReference>
<dbReference type="SUPFAM" id="SSF53448">
    <property type="entry name" value="Nucleotide-diphospho-sugar transferases"/>
    <property type="match status" value="3"/>
</dbReference>
<dbReference type="AlphaFoldDB" id="A0A0S1AZU9"/>
<reference evidence="2 3" key="1">
    <citation type="journal article" date="2015" name="Genome Announc.">
        <title>Complete Genome Sequencing of Stenotrophomonas acidaminiphila ZAC14D2_NAIMI4_2, a Multidrug-Resistant Strain Isolated from Sediments of a Polluted River in Mexico, Uncovers New Antibiotic Resistance Genes and a Novel Class-II Lasso Peptide Biosynthesis Gene Cluster.</title>
        <authorList>
            <person name="Vinuesa P."/>
            <person name="Ochoa-Sanchez L.E."/>
        </authorList>
    </citation>
    <scope>NUCLEOTIDE SEQUENCE [LARGE SCALE GENOMIC DNA]</scope>
    <source>
        <strain evidence="2 3">ZAC14D2_NAIMI4_2</strain>
    </source>
</reference>
<name>A0A0S1AZU9_9GAMM</name>
<dbReference type="InterPro" id="IPR001173">
    <property type="entry name" value="Glyco_trans_2-like"/>
</dbReference>
<dbReference type="InterPro" id="IPR029044">
    <property type="entry name" value="Nucleotide-diphossugar_trans"/>
</dbReference>
<dbReference type="PATRIC" id="fig|128780.6.peg.1975"/>
<evidence type="ECO:0000259" key="1">
    <source>
        <dbReference type="Pfam" id="PF00535"/>
    </source>
</evidence>
<feature type="domain" description="Glycosyltransferase 2-like" evidence="1">
    <location>
        <begin position="11"/>
        <end position="127"/>
    </location>
</feature>
<dbReference type="KEGG" id="sacz:AOT14_19660"/>
<proteinExistence type="predicted"/>
<sequence>MNASPATPLVSVVMPAYKAAWLPHALESVRRQTHRPLELVVCDDSRGDRVRDIVQAFAARVDFPVHYARNPAHLGETGSTARGIALASGEFVKFLHDDDVLYDDCIATLVDAFARVPGLALAFARRHLIDERSGLIRDELATAFPATEDVLIDGHDLIDFLADHTVNFLGEPSAAMCRRAHALELGDRLPFLGDTRIAWVADLAMYVKLMRSGPVAMSCRPLLGFRISRHQFSQHGRDTPGIGQDNHDAFRQAIRALGWYRGGDTRMVAVAPLDGSRPAARIDLGAALEQALAIAHATHPLRAWHGRRRPNGAQLRIVREFVAGHGRHGRLGVVIRAGADPAAMRRILSGLAFLPVELAARISVRATGVLPPRYAPPATVHAIQWLGDAASAAPLQTLCADWDVDWLLHVDAEATFTPGGMIRLLLQLAVAGDGLHAVFADEWHRASPADLAPALRPDLNLDLLLGDPAMLAGHWVLRRDAVLAAGGFDADAGAAAELDLILRLIQKHGFDGIMHLPEPLLTCAPPRLDAQAIQRVILRHLHARGYPAATLESAGDGLHRIDYGHDRQPAVSMLLVVAADTALAALERCVVSLLEKTAYPNYELLLVDNGASAGVRQWMQQVEALAAGRVRAFAFDPPLAHAAACNVAATQAAGEFLLFLRPDVAALQPQWLHELLNHGLRPEVGIVGGKTISADGAITHAGLVPGLLDCGGRAFAGARMDAPGYMHRLQVAQNYSAVADSCLLVGKALFAELDGFDHAAFADAGADVDLCLRARQRGYLTVWTPHALLLHSVQATPLADAATDALLERWLPALAHDPAYNPSLRLDVAGGFSLGESDFSWQPLPWRPIPRVLAHPADPWGSGQYRVIQPFEALRGAGHAEGALYATLLDPVEQARIDPDVVVLQRRISDEDLERMRRMPRFSRALKIYELDDYLPNLPAKSAHREHMPRDILRTLRQAFARVDRVVVSTPALAEALAGLHPDIRIAHNRLPPGWWTGLPAPRRGTGTRPRVGWAGGVGHTGDLEMVADVVAELAGEVDWVFFGMCPERLRPHVAEFHPGVDIEAYPRYLARLDLDLAIAPLEQNRFNECKSNLRLLEYGACAVPVVCSDVGPYRDGSLPVTRVRNRHRDWVAAIRAHLADAGARADAGDALRAAVHRDWMLADAGLAQWQAAWLP</sequence>
<dbReference type="Gene3D" id="3.40.50.2000">
    <property type="entry name" value="Glycogen Phosphorylase B"/>
    <property type="match status" value="1"/>
</dbReference>
<dbReference type="PANTHER" id="PTHR43685:SF2">
    <property type="entry name" value="GLYCOSYLTRANSFERASE 2-LIKE DOMAIN-CONTAINING PROTEIN"/>
    <property type="match status" value="1"/>
</dbReference>
<dbReference type="Proteomes" id="UP000061010">
    <property type="component" value="Chromosome"/>
</dbReference>
<protein>
    <submittedName>
        <fullName evidence="2">O-antigen biosynthesis protein</fullName>
    </submittedName>
</protein>
<accession>A0A0S1AZU9</accession>
<dbReference type="SUPFAM" id="SSF53756">
    <property type="entry name" value="UDP-Glycosyltransferase/glycogen phosphorylase"/>
    <property type="match status" value="1"/>
</dbReference>
<keyword evidence="3" id="KW-1185">Reference proteome</keyword>
<evidence type="ECO:0000313" key="2">
    <source>
        <dbReference type="EMBL" id="ALJ28343.1"/>
    </source>
</evidence>
<feature type="domain" description="Glycosyltransferase 2-like" evidence="1">
    <location>
        <begin position="584"/>
        <end position="701"/>
    </location>
</feature>